<proteinExistence type="predicted"/>
<dbReference type="EMBL" id="MU004334">
    <property type="protein sequence ID" value="KAF2656665.1"/>
    <property type="molecule type" value="Genomic_DNA"/>
</dbReference>
<evidence type="ECO:0008006" key="3">
    <source>
        <dbReference type="Google" id="ProtNLM"/>
    </source>
</evidence>
<protein>
    <recommendedName>
        <fullName evidence="3">F-box domain-containing protein</fullName>
    </recommendedName>
</protein>
<keyword evidence="2" id="KW-1185">Reference proteome</keyword>
<sequence length="246" mass="27733">MLLLDLAPEIFELIVRTFVEQATLPDIFHARGVCRTFARYIDHELLEELPIAQFVEKSNSGQEEWGWAPFNFFRERIHIFLAKRVRYPGVDGNTPNLVGFLIKIVETLLLEAPSSSCIDDLREQYVHDIVRAVVAMRGNTVHRLLIPHIPSDYESRTLEKYITQQDPDVADMIAAAAAVGNINAVEKRIRFCSKTLSNKLLFVHPIGAALVTGQLKVFKFLSEKIRKDGVGVTTSPWIVVTSCEAS</sequence>
<dbReference type="AlphaFoldDB" id="A0A6A6T9K8"/>
<dbReference type="Proteomes" id="UP000799324">
    <property type="component" value="Unassembled WGS sequence"/>
</dbReference>
<accession>A0A6A6T9K8</accession>
<reference evidence="1" key="1">
    <citation type="journal article" date="2020" name="Stud. Mycol.">
        <title>101 Dothideomycetes genomes: a test case for predicting lifestyles and emergence of pathogens.</title>
        <authorList>
            <person name="Haridas S."/>
            <person name="Albert R."/>
            <person name="Binder M."/>
            <person name="Bloem J."/>
            <person name="Labutti K."/>
            <person name="Salamov A."/>
            <person name="Andreopoulos B."/>
            <person name="Baker S."/>
            <person name="Barry K."/>
            <person name="Bills G."/>
            <person name="Bluhm B."/>
            <person name="Cannon C."/>
            <person name="Castanera R."/>
            <person name="Culley D."/>
            <person name="Daum C."/>
            <person name="Ezra D."/>
            <person name="Gonzalez J."/>
            <person name="Henrissat B."/>
            <person name="Kuo A."/>
            <person name="Liang C."/>
            <person name="Lipzen A."/>
            <person name="Lutzoni F."/>
            <person name="Magnuson J."/>
            <person name="Mondo S."/>
            <person name="Nolan M."/>
            <person name="Ohm R."/>
            <person name="Pangilinan J."/>
            <person name="Park H.-J."/>
            <person name="Ramirez L."/>
            <person name="Alfaro M."/>
            <person name="Sun H."/>
            <person name="Tritt A."/>
            <person name="Yoshinaga Y."/>
            <person name="Zwiers L.-H."/>
            <person name="Turgeon B."/>
            <person name="Goodwin S."/>
            <person name="Spatafora J."/>
            <person name="Crous P."/>
            <person name="Grigoriev I."/>
        </authorList>
    </citation>
    <scope>NUCLEOTIDE SEQUENCE</scope>
    <source>
        <strain evidence="1">CBS 122681</strain>
    </source>
</reference>
<organism evidence="1 2">
    <name type="scientific">Lophiostoma macrostomum CBS 122681</name>
    <dbReference type="NCBI Taxonomy" id="1314788"/>
    <lineage>
        <taxon>Eukaryota</taxon>
        <taxon>Fungi</taxon>
        <taxon>Dikarya</taxon>
        <taxon>Ascomycota</taxon>
        <taxon>Pezizomycotina</taxon>
        <taxon>Dothideomycetes</taxon>
        <taxon>Pleosporomycetidae</taxon>
        <taxon>Pleosporales</taxon>
        <taxon>Lophiostomataceae</taxon>
        <taxon>Lophiostoma</taxon>
    </lineage>
</organism>
<evidence type="ECO:0000313" key="1">
    <source>
        <dbReference type="EMBL" id="KAF2656665.1"/>
    </source>
</evidence>
<name>A0A6A6T9K8_9PLEO</name>
<dbReference type="OrthoDB" id="3668894at2759"/>
<gene>
    <name evidence="1" type="ORF">K491DRAFT_715249</name>
</gene>
<evidence type="ECO:0000313" key="2">
    <source>
        <dbReference type="Proteomes" id="UP000799324"/>
    </source>
</evidence>